<evidence type="ECO:0000256" key="4">
    <source>
        <dbReference type="ARBA" id="ARBA00023163"/>
    </source>
</evidence>
<proteinExistence type="predicted"/>
<evidence type="ECO:0000256" key="6">
    <source>
        <dbReference type="SAM" id="Coils"/>
    </source>
</evidence>
<feature type="coiled-coil region" evidence="6">
    <location>
        <begin position="32"/>
        <end position="59"/>
    </location>
</feature>
<comment type="subcellular location">
    <subcellularLocation>
        <location evidence="1">Nucleus</location>
    </subcellularLocation>
</comment>
<dbReference type="AlphaFoldDB" id="A0A0D6R175"/>
<evidence type="ECO:0000256" key="1">
    <source>
        <dbReference type="ARBA" id="ARBA00004123"/>
    </source>
</evidence>
<accession>A0A0D6R175</accession>
<dbReference type="Pfam" id="PF03106">
    <property type="entry name" value="WRKY"/>
    <property type="match status" value="1"/>
</dbReference>
<dbReference type="EMBL" id="GCKF01038824">
    <property type="protein sequence ID" value="JAG96023.1"/>
    <property type="molecule type" value="Transcribed_RNA"/>
</dbReference>
<name>A0A0D6R175_ARACU</name>
<dbReference type="GO" id="GO:0003700">
    <property type="term" value="F:DNA-binding transcription factor activity"/>
    <property type="evidence" value="ECO:0007669"/>
    <property type="project" value="InterPro"/>
</dbReference>
<dbReference type="InterPro" id="IPR036576">
    <property type="entry name" value="WRKY_dom_sf"/>
</dbReference>
<dbReference type="GO" id="GO:0005634">
    <property type="term" value="C:nucleus"/>
    <property type="evidence" value="ECO:0007669"/>
    <property type="project" value="UniProtKB-SubCell"/>
</dbReference>
<dbReference type="InterPro" id="IPR003657">
    <property type="entry name" value="WRKY_dom"/>
</dbReference>
<feature type="compositionally biased region" description="Low complexity" evidence="7">
    <location>
        <begin position="111"/>
        <end position="133"/>
    </location>
</feature>
<dbReference type="PROSITE" id="PS50811">
    <property type="entry name" value="WRKY"/>
    <property type="match status" value="1"/>
</dbReference>
<evidence type="ECO:0000256" key="2">
    <source>
        <dbReference type="ARBA" id="ARBA00023015"/>
    </source>
</evidence>
<evidence type="ECO:0000256" key="7">
    <source>
        <dbReference type="SAM" id="MobiDB-lite"/>
    </source>
</evidence>
<sequence length="527" mass="58097">MEDYQWQWKSESQWQSESEWQWDKYKSVRDEVSQGCRLVKELENKLNENENEKENVNVKGGDIYELLLRSSAQIVAIFSKALDRLNCNCNNSWHEGGVGEGEMKKRKCKCGSPTATATTPTSRSGGRSSVSGSPPTPAASEYMSEDSPHGKCRGRVTASAAANVKAESSENEKEKAKEIENESFLFSASASPGSKERREISRKRKSLPRRTIKIPANNSEPGNDVPPDDGYTWRKYGQKDILGAQHPRSYYRCTHKNDLGCQATKQVQRADDDPSFFEITYRGAHTCQMDHRILQIQLPFPLGSTTNSSSGTSNTLVFGPDCNLQSKTCTGLGLAPTQLHASSSHAPTHWFGSDACKVENERPDGFGKSPAASTMFSYSHNLLPIEETSAPITMQSSNRSAKISVSLFKNQGCSDQAQNSSEIIPEEQNMGFSEFPEGELGWPNFAQIFSSPATSESNYGPVPTPVMSFMNTNTSGQQLQPSESDLKDVVSGHTSAADSPMLDMDPFSIFSTVNLDSLFQFEKSDPF</sequence>
<organism evidence="9">
    <name type="scientific">Araucaria cunninghamii</name>
    <name type="common">Hoop pine</name>
    <name type="synonym">Moreton Bay pine</name>
    <dbReference type="NCBI Taxonomy" id="56994"/>
    <lineage>
        <taxon>Eukaryota</taxon>
        <taxon>Viridiplantae</taxon>
        <taxon>Streptophyta</taxon>
        <taxon>Embryophyta</taxon>
        <taxon>Tracheophyta</taxon>
        <taxon>Spermatophyta</taxon>
        <taxon>Pinopsida</taxon>
        <taxon>Pinidae</taxon>
        <taxon>Conifers II</taxon>
        <taxon>Araucariales</taxon>
        <taxon>Araucariaceae</taxon>
        <taxon>Araucaria</taxon>
    </lineage>
</organism>
<evidence type="ECO:0000256" key="5">
    <source>
        <dbReference type="ARBA" id="ARBA00023242"/>
    </source>
</evidence>
<dbReference type="GO" id="GO:0043565">
    <property type="term" value="F:sequence-specific DNA binding"/>
    <property type="evidence" value="ECO:0007669"/>
    <property type="project" value="InterPro"/>
</dbReference>
<evidence type="ECO:0000256" key="3">
    <source>
        <dbReference type="ARBA" id="ARBA00023125"/>
    </source>
</evidence>
<keyword evidence="5" id="KW-0539">Nucleus</keyword>
<feature type="domain" description="WRKY" evidence="8">
    <location>
        <begin position="228"/>
        <end position="290"/>
    </location>
</feature>
<dbReference type="SMART" id="SM00774">
    <property type="entry name" value="WRKY"/>
    <property type="match status" value="1"/>
</dbReference>
<keyword evidence="4" id="KW-0804">Transcription</keyword>
<dbReference type="PANTHER" id="PTHR31282">
    <property type="entry name" value="WRKY TRANSCRIPTION FACTOR 21-RELATED"/>
    <property type="match status" value="1"/>
</dbReference>
<evidence type="ECO:0000313" key="9">
    <source>
        <dbReference type="EMBL" id="JAG96023.1"/>
    </source>
</evidence>
<keyword evidence="6" id="KW-0175">Coiled coil</keyword>
<feature type="compositionally biased region" description="Basic residues" evidence="7">
    <location>
        <begin position="200"/>
        <end position="212"/>
    </location>
</feature>
<dbReference type="Gene3D" id="2.20.25.80">
    <property type="entry name" value="WRKY domain"/>
    <property type="match status" value="1"/>
</dbReference>
<protein>
    <recommendedName>
        <fullName evidence="8">WRKY domain-containing protein</fullName>
    </recommendedName>
</protein>
<evidence type="ECO:0000259" key="8">
    <source>
        <dbReference type="PROSITE" id="PS50811"/>
    </source>
</evidence>
<feature type="region of interest" description="Disordered" evidence="7">
    <location>
        <begin position="96"/>
        <end position="227"/>
    </location>
</feature>
<dbReference type="InterPro" id="IPR044810">
    <property type="entry name" value="WRKY_plant"/>
</dbReference>
<reference evidence="9" key="1">
    <citation type="submission" date="2015-03" db="EMBL/GenBank/DDBJ databases">
        <title>A transcriptome of Araucaria cunninghamii, an australian fine timber species.</title>
        <authorList>
            <person name="Jing Yi C.J.Y."/>
            <person name="Yin San L.Y.S."/>
            <person name="Abdul Karim S.S."/>
            <person name="Wan Azmi N.N."/>
            <person name="Hercus R.R."/>
            <person name="Croft L.L."/>
        </authorList>
    </citation>
    <scope>NUCLEOTIDE SEQUENCE</scope>
    <source>
        <strain evidence="9">MI0301</strain>
        <tissue evidence="9">Leaf</tissue>
    </source>
</reference>
<keyword evidence="2" id="KW-0805">Transcription regulation</keyword>
<keyword evidence="3" id="KW-0238">DNA-binding</keyword>
<dbReference type="SUPFAM" id="SSF118290">
    <property type="entry name" value="WRKY DNA-binding domain"/>
    <property type="match status" value="1"/>
</dbReference>
<feature type="compositionally biased region" description="Basic and acidic residues" evidence="7">
    <location>
        <begin position="167"/>
        <end position="180"/>
    </location>
</feature>